<comment type="caution">
    <text evidence="9">The sequence shown here is derived from an EMBL/GenBank/DDBJ whole genome shotgun (WGS) entry which is preliminary data.</text>
</comment>
<dbReference type="CDD" id="cd06261">
    <property type="entry name" value="TM_PBP2"/>
    <property type="match status" value="1"/>
</dbReference>
<feature type="transmembrane region" description="Helical" evidence="7">
    <location>
        <begin position="185"/>
        <end position="210"/>
    </location>
</feature>
<evidence type="ECO:0000256" key="7">
    <source>
        <dbReference type="RuleBase" id="RU363032"/>
    </source>
</evidence>
<evidence type="ECO:0000259" key="8">
    <source>
        <dbReference type="PROSITE" id="PS50928"/>
    </source>
</evidence>
<evidence type="ECO:0000256" key="3">
    <source>
        <dbReference type="ARBA" id="ARBA00022475"/>
    </source>
</evidence>
<keyword evidence="2 7" id="KW-0813">Transport</keyword>
<keyword evidence="4 7" id="KW-0812">Transmembrane</keyword>
<evidence type="ECO:0000313" key="9">
    <source>
        <dbReference type="EMBL" id="OIJ27893.1"/>
    </source>
</evidence>
<organism evidence="9 10">
    <name type="scientific">Nocardioides luteus</name>
    <dbReference type="NCBI Taxonomy" id="1844"/>
    <lineage>
        <taxon>Bacteria</taxon>
        <taxon>Bacillati</taxon>
        <taxon>Actinomycetota</taxon>
        <taxon>Actinomycetes</taxon>
        <taxon>Propionibacteriales</taxon>
        <taxon>Nocardioidaceae</taxon>
        <taxon>Nocardioides</taxon>
    </lineage>
</organism>
<sequence length="282" mass="30485">MSSKVRSINKPGFLVYALLAAFVLGSVFPLYWSYVMGTVTKERTLQSPPPLVPGGHFIDNAKRVFDQIDFWSALLNSVIVSSLGALSVVAFSTLAGYAFAKLRFKGSNTLMAFIVMTLAVPTQLALVPMLKQFSNLGLDGTLAAVTLPWLVTAFGVFFMRQYLVDAIPDELIDAARVDGCSQIRIVWTVAVPAARPAMAILALFTFMSVWTDFMWPLLVLQNSDVQTLQTALDKLKIAPGQGLSDLALLQAGTIMATIPLLLLFIATGRHLVSGIMQGAVKG</sequence>
<dbReference type="SUPFAM" id="SSF161098">
    <property type="entry name" value="MetI-like"/>
    <property type="match status" value="1"/>
</dbReference>
<evidence type="ECO:0000256" key="5">
    <source>
        <dbReference type="ARBA" id="ARBA00022989"/>
    </source>
</evidence>
<dbReference type="PROSITE" id="PS50928">
    <property type="entry name" value="ABC_TM1"/>
    <property type="match status" value="1"/>
</dbReference>
<accession>A0A1J4N8T3</accession>
<feature type="transmembrane region" description="Helical" evidence="7">
    <location>
        <begin position="246"/>
        <end position="266"/>
    </location>
</feature>
<evidence type="ECO:0000256" key="4">
    <source>
        <dbReference type="ARBA" id="ARBA00022692"/>
    </source>
</evidence>
<keyword evidence="6 7" id="KW-0472">Membrane</keyword>
<dbReference type="RefSeq" id="WP_045548368.1">
    <property type="nucleotide sequence ID" value="NZ_JZDQ02000006.1"/>
</dbReference>
<reference evidence="9" key="1">
    <citation type="submission" date="2016-10" db="EMBL/GenBank/DDBJ databases">
        <title>Draft Genome Sequence of Nocardioides luteus Strain BAFB, an Alkane-Degrading Bacterium Isolated from JP-7 Polluted Soil.</title>
        <authorList>
            <person name="Brown L."/>
            <person name="Ruiz O.N."/>
            <person name="Gunasekera T."/>
        </authorList>
    </citation>
    <scope>NUCLEOTIDE SEQUENCE [LARGE SCALE GENOMIC DNA]</scope>
    <source>
        <strain evidence="9">BAFB</strain>
    </source>
</reference>
<protein>
    <submittedName>
        <fullName evidence="9">Sugar ABC transporter permease</fullName>
    </submittedName>
</protein>
<dbReference type="Pfam" id="PF00528">
    <property type="entry name" value="BPD_transp_1"/>
    <property type="match status" value="1"/>
</dbReference>
<comment type="similarity">
    <text evidence="7">Belongs to the binding-protein-dependent transport system permease family.</text>
</comment>
<dbReference type="GO" id="GO:0005886">
    <property type="term" value="C:plasma membrane"/>
    <property type="evidence" value="ECO:0007669"/>
    <property type="project" value="UniProtKB-SubCell"/>
</dbReference>
<evidence type="ECO:0000256" key="2">
    <source>
        <dbReference type="ARBA" id="ARBA00022448"/>
    </source>
</evidence>
<feature type="domain" description="ABC transmembrane type-1" evidence="8">
    <location>
        <begin position="74"/>
        <end position="267"/>
    </location>
</feature>
<dbReference type="Proteomes" id="UP000033772">
    <property type="component" value="Unassembled WGS sequence"/>
</dbReference>
<proteinExistence type="inferred from homology"/>
<feature type="transmembrane region" description="Helical" evidence="7">
    <location>
        <begin position="142"/>
        <end position="164"/>
    </location>
</feature>
<dbReference type="PANTHER" id="PTHR43744:SF12">
    <property type="entry name" value="ABC TRANSPORTER PERMEASE PROTEIN MG189-RELATED"/>
    <property type="match status" value="1"/>
</dbReference>
<dbReference type="Gene3D" id="1.10.3720.10">
    <property type="entry name" value="MetI-like"/>
    <property type="match status" value="1"/>
</dbReference>
<dbReference type="STRING" id="1844.UG56_005995"/>
<comment type="subcellular location">
    <subcellularLocation>
        <location evidence="1 7">Cell membrane</location>
        <topology evidence="1 7">Multi-pass membrane protein</topology>
    </subcellularLocation>
</comment>
<dbReference type="EMBL" id="JZDQ02000006">
    <property type="protein sequence ID" value="OIJ27893.1"/>
    <property type="molecule type" value="Genomic_DNA"/>
</dbReference>
<keyword evidence="5 7" id="KW-1133">Transmembrane helix</keyword>
<keyword evidence="3" id="KW-1003">Cell membrane</keyword>
<evidence type="ECO:0000313" key="10">
    <source>
        <dbReference type="Proteomes" id="UP000033772"/>
    </source>
</evidence>
<dbReference type="AlphaFoldDB" id="A0A1J4N8T3"/>
<keyword evidence="10" id="KW-1185">Reference proteome</keyword>
<evidence type="ECO:0000256" key="6">
    <source>
        <dbReference type="ARBA" id="ARBA00023136"/>
    </source>
</evidence>
<gene>
    <name evidence="9" type="ORF">UG56_005995</name>
</gene>
<name>A0A1J4N8T3_9ACTN</name>
<dbReference type="PANTHER" id="PTHR43744">
    <property type="entry name" value="ABC TRANSPORTER PERMEASE PROTEIN MG189-RELATED-RELATED"/>
    <property type="match status" value="1"/>
</dbReference>
<feature type="transmembrane region" description="Helical" evidence="7">
    <location>
        <begin position="73"/>
        <end position="98"/>
    </location>
</feature>
<dbReference type="GO" id="GO:0055085">
    <property type="term" value="P:transmembrane transport"/>
    <property type="evidence" value="ECO:0007669"/>
    <property type="project" value="InterPro"/>
</dbReference>
<dbReference type="InterPro" id="IPR000515">
    <property type="entry name" value="MetI-like"/>
</dbReference>
<evidence type="ECO:0000256" key="1">
    <source>
        <dbReference type="ARBA" id="ARBA00004651"/>
    </source>
</evidence>
<dbReference type="OrthoDB" id="61122at2"/>
<feature type="transmembrane region" description="Helical" evidence="7">
    <location>
        <begin position="110"/>
        <end position="130"/>
    </location>
</feature>
<dbReference type="InterPro" id="IPR035906">
    <property type="entry name" value="MetI-like_sf"/>
</dbReference>
<feature type="transmembrane region" description="Helical" evidence="7">
    <location>
        <begin position="12"/>
        <end position="32"/>
    </location>
</feature>